<evidence type="ECO:0000313" key="1">
    <source>
        <dbReference type="EMBL" id="KAJ7084469.1"/>
    </source>
</evidence>
<name>A0AAD6XPQ1_9AGAR</name>
<organism evidence="1 2">
    <name type="scientific">Mycena belliarum</name>
    <dbReference type="NCBI Taxonomy" id="1033014"/>
    <lineage>
        <taxon>Eukaryota</taxon>
        <taxon>Fungi</taxon>
        <taxon>Dikarya</taxon>
        <taxon>Basidiomycota</taxon>
        <taxon>Agaricomycotina</taxon>
        <taxon>Agaricomycetes</taxon>
        <taxon>Agaricomycetidae</taxon>
        <taxon>Agaricales</taxon>
        <taxon>Marasmiineae</taxon>
        <taxon>Mycenaceae</taxon>
        <taxon>Mycena</taxon>
    </lineage>
</organism>
<dbReference type="AlphaFoldDB" id="A0AAD6XPQ1"/>
<proteinExistence type="predicted"/>
<evidence type="ECO:0000313" key="2">
    <source>
        <dbReference type="Proteomes" id="UP001222325"/>
    </source>
</evidence>
<gene>
    <name evidence="1" type="ORF">B0H15DRAFT_802526</name>
</gene>
<accession>A0AAD6XPQ1</accession>
<dbReference type="Proteomes" id="UP001222325">
    <property type="component" value="Unassembled WGS sequence"/>
</dbReference>
<dbReference type="EMBL" id="JARJCN010000038">
    <property type="protein sequence ID" value="KAJ7084469.1"/>
    <property type="molecule type" value="Genomic_DNA"/>
</dbReference>
<comment type="caution">
    <text evidence="1">The sequence shown here is derived from an EMBL/GenBank/DDBJ whole genome shotgun (WGS) entry which is preliminary data.</text>
</comment>
<sequence>MSTFRVRQLQVYLAACANAAEVRQLLRVVDAQTLLRVFLRDPSSAQKILDYARSATVYSNCTDFFKSKCRADTGTVHGSDNGLIKKLAPECLAEVVGDLNIKDRIAFGRTCKDHRIAITALVFHEQSVAFAACGLNFAEVRLLLLATQSLVGGCVIPQIMRAIPRSPKNHPDFYIDRRNEERVVRFLDFAGGFRPVGVPIVVGQYSITTLRSSTAELRVFGCPSEPILGVLLNRASHKFGFCDANTVYHAYPQLLDDGVVLTTPAVFRIAEELEDHIAAWTQRVGWTGERVYGPWTVDLGPWTVDLFTNGHLYGPHNGPVTPVTTVSHGPRHGPPCLMMDLTYGPVRHLPFMAPPGRIRHNRLTARRI</sequence>
<keyword evidence="2" id="KW-1185">Reference proteome</keyword>
<reference evidence="1" key="1">
    <citation type="submission" date="2023-03" db="EMBL/GenBank/DDBJ databases">
        <title>Massive genome expansion in bonnet fungi (Mycena s.s.) driven by repeated elements and novel gene families across ecological guilds.</title>
        <authorList>
            <consortium name="Lawrence Berkeley National Laboratory"/>
            <person name="Harder C.B."/>
            <person name="Miyauchi S."/>
            <person name="Viragh M."/>
            <person name="Kuo A."/>
            <person name="Thoen E."/>
            <person name="Andreopoulos B."/>
            <person name="Lu D."/>
            <person name="Skrede I."/>
            <person name="Drula E."/>
            <person name="Henrissat B."/>
            <person name="Morin E."/>
            <person name="Kohler A."/>
            <person name="Barry K."/>
            <person name="LaButti K."/>
            <person name="Morin E."/>
            <person name="Salamov A."/>
            <person name="Lipzen A."/>
            <person name="Mereny Z."/>
            <person name="Hegedus B."/>
            <person name="Baldrian P."/>
            <person name="Stursova M."/>
            <person name="Weitz H."/>
            <person name="Taylor A."/>
            <person name="Grigoriev I.V."/>
            <person name="Nagy L.G."/>
            <person name="Martin F."/>
            <person name="Kauserud H."/>
        </authorList>
    </citation>
    <scope>NUCLEOTIDE SEQUENCE</scope>
    <source>
        <strain evidence="1">CBHHK173m</strain>
    </source>
</reference>
<protein>
    <submittedName>
        <fullName evidence="1">Uncharacterized protein</fullName>
    </submittedName>
</protein>